<organism evidence="4 5">
    <name type="scientific">Kangiella aquimarina</name>
    <dbReference type="NCBI Taxonomy" id="261965"/>
    <lineage>
        <taxon>Bacteria</taxon>
        <taxon>Pseudomonadati</taxon>
        <taxon>Pseudomonadota</taxon>
        <taxon>Gammaproteobacteria</taxon>
        <taxon>Kangiellales</taxon>
        <taxon>Kangiellaceae</taxon>
        <taxon>Kangiella</taxon>
    </lineage>
</organism>
<feature type="signal peptide" evidence="2">
    <location>
        <begin position="1"/>
        <end position="22"/>
    </location>
</feature>
<feature type="chain" id="PRO_5047156629" evidence="2">
    <location>
        <begin position="23"/>
        <end position="172"/>
    </location>
</feature>
<keyword evidence="1 2" id="KW-0732">Signal</keyword>
<sequence>MKKTMIAGAVVAALTMTTGVFAKEGNYFGFGATQHSVDAPDFEFDSMTIDGKIGTYFNENFSGELRVGLAATDDSFFGVDLEVKNYYGAYLRAGLPATDAFYPYAIVGYTKTKVEASGFGETVSDSESDMSYGFGADFSLTNDMDLSVEYMRYLDKDGGEIDGIGLGIKFKF</sequence>
<accession>A0ABZ0X321</accession>
<keyword evidence="5" id="KW-1185">Reference proteome</keyword>
<evidence type="ECO:0000259" key="3">
    <source>
        <dbReference type="Pfam" id="PF13505"/>
    </source>
</evidence>
<gene>
    <name evidence="4" type="ORF">SR900_10840</name>
</gene>
<dbReference type="Pfam" id="PF13505">
    <property type="entry name" value="OMP_b-brl"/>
    <property type="match status" value="1"/>
</dbReference>
<dbReference type="Gene3D" id="2.40.160.20">
    <property type="match status" value="1"/>
</dbReference>
<dbReference type="InterPro" id="IPR027385">
    <property type="entry name" value="Beta-barrel_OMP"/>
</dbReference>
<evidence type="ECO:0000256" key="2">
    <source>
        <dbReference type="SAM" id="SignalP"/>
    </source>
</evidence>
<feature type="domain" description="Outer membrane protein beta-barrel" evidence="3">
    <location>
        <begin position="10"/>
        <end position="172"/>
    </location>
</feature>
<evidence type="ECO:0000313" key="4">
    <source>
        <dbReference type="EMBL" id="WQG84958.1"/>
    </source>
</evidence>
<dbReference type="RefSeq" id="WP_018625426.1">
    <property type="nucleotide sequence ID" value="NZ_CP140158.1"/>
</dbReference>
<evidence type="ECO:0000256" key="1">
    <source>
        <dbReference type="ARBA" id="ARBA00022729"/>
    </source>
</evidence>
<protein>
    <submittedName>
        <fullName evidence="4">Porin family protein</fullName>
    </submittedName>
</protein>
<proteinExistence type="predicted"/>
<dbReference type="EMBL" id="CP140158">
    <property type="protein sequence ID" value="WQG84958.1"/>
    <property type="molecule type" value="Genomic_DNA"/>
</dbReference>
<name>A0ABZ0X321_9GAMM</name>
<evidence type="ECO:0000313" key="5">
    <source>
        <dbReference type="Proteomes" id="UP001324185"/>
    </source>
</evidence>
<reference evidence="4 5" key="1">
    <citation type="submission" date="2023-11" db="EMBL/GenBank/DDBJ databases">
        <title>MicrobeMod: A computational toolkit for identifying prokaryotic methylation and restriction-modification with nanopore sequencing.</title>
        <authorList>
            <person name="Crits-Christoph A."/>
            <person name="Kang S.C."/>
            <person name="Lee H."/>
            <person name="Ostrov N."/>
        </authorList>
    </citation>
    <scope>NUCLEOTIDE SEQUENCE [LARGE SCALE GENOMIC DNA]</scope>
    <source>
        <strain evidence="4 5">DSMZ 16071</strain>
    </source>
</reference>
<dbReference type="Proteomes" id="UP001324185">
    <property type="component" value="Chromosome"/>
</dbReference>
<dbReference type="InterPro" id="IPR011250">
    <property type="entry name" value="OMP/PagP_B-barrel"/>
</dbReference>
<dbReference type="SUPFAM" id="SSF56925">
    <property type="entry name" value="OMPA-like"/>
    <property type="match status" value="1"/>
</dbReference>